<protein>
    <submittedName>
        <fullName evidence="1">Heat shock protein Hsp70</fullName>
    </submittedName>
</protein>
<name>A0A223I370_THETR</name>
<evidence type="ECO:0000313" key="2">
    <source>
        <dbReference type="Proteomes" id="UP000214975"/>
    </source>
</evidence>
<dbReference type="CDD" id="cd24049">
    <property type="entry name" value="ASKHA_NBD_PilM"/>
    <property type="match status" value="1"/>
</dbReference>
<dbReference type="Pfam" id="PF11104">
    <property type="entry name" value="PilM_2"/>
    <property type="match status" value="1"/>
</dbReference>
<dbReference type="PIRSF" id="PIRSF019169">
    <property type="entry name" value="PilM"/>
    <property type="match status" value="1"/>
</dbReference>
<accession>A0A223I370</accession>
<organism evidence="1 2">
    <name type="scientific">Thermoanaerobacterium thermosaccharolyticum</name>
    <name type="common">Clostridium thermosaccharolyticum</name>
    <dbReference type="NCBI Taxonomy" id="1517"/>
    <lineage>
        <taxon>Bacteria</taxon>
        <taxon>Bacillati</taxon>
        <taxon>Bacillota</taxon>
        <taxon>Clostridia</taxon>
        <taxon>Thermoanaerobacterales</taxon>
        <taxon>Thermoanaerobacteraceae</taxon>
        <taxon>Thermoanaerobacterium</taxon>
    </lineage>
</organism>
<dbReference type="AlphaFoldDB" id="A0A223I370"/>
<dbReference type="Proteomes" id="UP000214975">
    <property type="component" value="Chromosome"/>
</dbReference>
<dbReference type="Gene3D" id="3.30.420.40">
    <property type="match status" value="2"/>
</dbReference>
<dbReference type="RefSeq" id="WP_094398072.1">
    <property type="nucleotide sequence ID" value="NZ_CP016893.1"/>
</dbReference>
<dbReference type="SUPFAM" id="SSF53067">
    <property type="entry name" value="Actin-like ATPase domain"/>
    <property type="match status" value="2"/>
</dbReference>
<dbReference type="PANTHER" id="PTHR32432:SF3">
    <property type="entry name" value="ETHANOLAMINE UTILIZATION PROTEIN EUTJ"/>
    <property type="match status" value="1"/>
</dbReference>
<sequence>MIGFDIGSFYTKIGSFDKKNTKLNNMIIERTPHNCIENGYIKDINLLFQFLNEILKKNFLKEKKLFFCVSSTDIIIREIIMPMMKDDELKSALKYEIDQYIPNSDEYIIDYKQIDNDEDSKKTKVMIVAAPKNMISEYVKLTDMLKMRIEVIDVYSNCIYKSVNKLCKLKGSVSIVNIGAAYTDITLLNEGKYAFSRIVQFGGNDITEIIANMYNIDFNSAEEYKRTKPFLIDDEQYSDLKEHIKEHLNSKLNEISRIFDFFESSYHKSLNGIQLIGGTSKLIGLGKYIEEYFKIPVSASDDDLYTYFMPVLGSMIRGE</sequence>
<dbReference type="NCBIfam" id="TIGR01175">
    <property type="entry name" value="pilM"/>
    <property type="match status" value="1"/>
</dbReference>
<dbReference type="InterPro" id="IPR005883">
    <property type="entry name" value="PilM"/>
</dbReference>
<dbReference type="InterPro" id="IPR050696">
    <property type="entry name" value="FtsA/MreB"/>
</dbReference>
<keyword evidence="1" id="KW-0346">Stress response</keyword>
<dbReference type="InterPro" id="IPR043129">
    <property type="entry name" value="ATPase_NBD"/>
</dbReference>
<proteinExistence type="predicted"/>
<dbReference type="EMBL" id="CP016893">
    <property type="protein sequence ID" value="AST59159.1"/>
    <property type="molecule type" value="Genomic_DNA"/>
</dbReference>
<dbReference type="PANTHER" id="PTHR32432">
    <property type="entry name" value="CELL DIVISION PROTEIN FTSA-RELATED"/>
    <property type="match status" value="1"/>
</dbReference>
<gene>
    <name evidence="1" type="ORF">Thert_03437</name>
</gene>
<evidence type="ECO:0000313" key="1">
    <source>
        <dbReference type="EMBL" id="AST59159.1"/>
    </source>
</evidence>
<dbReference type="Gene3D" id="3.30.1490.300">
    <property type="match status" value="1"/>
</dbReference>
<reference evidence="1 2" key="1">
    <citation type="submission" date="2016-08" db="EMBL/GenBank/DDBJ databases">
        <title>A novel genetic cassette of butanologenic Thermoanaerobacterium thermosaccharolyticum that directly convert cellulose to butanol.</title>
        <authorList>
            <person name="Li T."/>
            <person name="He J."/>
        </authorList>
    </citation>
    <scope>NUCLEOTIDE SEQUENCE [LARGE SCALE GENOMIC DNA]</scope>
    <source>
        <strain evidence="1 2">TG57</strain>
    </source>
</reference>